<name>W7FRL9_PLAFA</name>
<dbReference type="AlphaFoldDB" id="W7FRL9"/>
<sequence>MKKIYKKKYKSEKKKKKHNYLHNNILLYVLKTKKKIHKIFIHIQIIYLINSKYMLLYTCDRNNEKINKERK</sequence>
<reference evidence="1" key="1">
    <citation type="submission" date="2013-02" db="EMBL/GenBank/DDBJ databases">
        <title>The Genome Sequence of Plasmodium falciparum Santa Lucia.</title>
        <authorList>
            <consortium name="The Broad Institute Genome Sequencing Platform"/>
            <consortium name="The Broad Institute Genome Sequencing Center for Infectious Disease"/>
            <person name="Neafsey D."/>
            <person name="Cheeseman I."/>
            <person name="Volkman S."/>
            <person name="Adams J."/>
            <person name="Walker B."/>
            <person name="Young S.K."/>
            <person name="Zeng Q."/>
            <person name="Gargeya S."/>
            <person name="Fitzgerald M."/>
            <person name="Haas B."/>
            <person name="Abouelleil A."/>
            <person name="Alvarado L."/>
            <person name="Arachchi H.M."/>
            <person name="Berlin A.M."/>
            <person name="Chapman S.B."/>
            <person name="Dewar J."/>
            <person name="Goldberg J."/>
            <person name="Griggs A."/>
            <person name="Gujja S."/>
            <person name="Hansen M."/>
            <person name="Howarth C."/>
            <person name="Imamovic A."/>
            <person name="Larimer J."/>
            <person name="McCowan C."/>
            <person name="Murphy C."/>
            <person name="Neiman D."/>
            <person name="Pearson M."/>
            <person name="Priest M."/>
            <person name="Roberts A."/>
            <person name="Saif S."/>
            <person name="Shea T."/>
            <person name="Sisk P."/>
            <person name="Sykes S."/>
            <person name="Wortman J."/>
            <person name="Nusbaum C."/>
            <person name="Birren B."/>
        </authorList>
    </citation>
    <scope>NUCLEOTIDE SEQUENCE [LARGE SCALE GENOMIC DNA]</scope>
    <source>
        <strain evidence="1">Santa Lucia</strain>
    </source>
</reference>
<organism evidence="1">
    <name type="scientific">Plasmodium falciparum Santa Lucia</name>
    <dbReference type="NCBI Taxonomy" id="478859"/>
    <lineage>
        <taxon>Eukaryota</taxon>
        <taxon>Sar</taxon>
        <taxon>Alveolata</taxon>
        <taxon>Apicomplexa</taxon>
        <taxon>Aconoidasida</taxon>
        <taxon>Haemosporida</taxon>
        <taxon>Plasmodiidae</taxon>
        <taxon>Plasmodium</taxon>
        <taxon>Plasmodium (Laverania)</taxon>
    </lineage>
</organism>
<dbReference type="EMBL" id="KE123507">
    <property type="protein sequence ID" value="EUT82031.1"/>
    <property type="molecule type" value="Genomic_DNA"/>
</dbReference>
<gene>
    <name evidence="1" type="ORF">PFAG_04213</name>
</gene>
<protein>
    <submittedName>
        <fullName evidence="1">Uncharacterized protein</fullName>
    </submittedName>
</protein>
<proteinExistence type="predicted"/>
<accession>W7FRL9</accession>
<evidence type="ECO:0000313" key="1">
    <source>
        <dbReference type="EMBL" id="EUT82031.1"/>
    </source>
</evidence>
<dbReference type="Proteomes" id="UP000030666">
    <property type="component" value="Unassembled WGS sequence"/>
</dbReference>